<dbReference type="EMBL" id="ML977148">
    <property type="protein sequence ID" value="KAF1988555.1"/>
    <property type="molecule type" value="Genomic_DNA"/>
</dbReference>
<dbReference type="GO" id="GO:0016020">
    <property type="term" value="C:membrane"/>
    <property type="evidence" value="ECO:0007669"/>
    <property type="project" value="UniProtKB-SubCell"/>
</dbReference>
<gene>
    <name evidence="9" type="ORF">K402DRAFT_373637</name>
</gene>
<keyword evidence="6 8" id="KW-0472">Membrane</keyword>
<sequence>MFSFDQFSLANLVLIFLFLFFFRYTRLYGNILAIIRYKPIPIPDDPLYSPKDVTVAIPTIDGDGEALRDTIRTCLKTNPYELILVTIDANLEVAERTALSISPKIRVLSEPKANKRRQMRRAIPEIKSEITIFADDDVIWPEQILPWILAPFEDHKMGGVGTSQRLRRPGKPSVWSFLNSAYLERRNWDIVACTHWDGGLPCLSGRTVAYRTKILQDPKFQEGFTTEKWRSHQLNADDDNFLSRWMVNHGWKTYVQKDEQCTLQTTLEDNPKYISQCMRWIRSNWRSNLTSMFAERNIWTRHTWTAYATFFTTLTNWPLIYDPFMTYLLWHIMERGNLSASATIPIWTIWFLHMFIFSRGVKYISHFRRYPQDIVYFPWVLVFGYLHCLLKLNGLLSLNKTAWGSRAGADADDSDRMIRLAGPPEEYLSEKSPLFDESPARRRVGATTPSPTLPLYYVQEKEARTSSEANNAYHEISLYRSSLCEKSEVLGLSASREILVKS</sequence>
<dbReference type="CDD" id="cd06434">
    <property type="entry name" value="GT2_HAS"/>
    <property type="match status" value="1"/>
</dbReference>
<dbReference type="OrthoDB" id="3828420at2759"/>
<accession>A0A6G1H5X1</accession>
<dbReference type="Gene3D" id="3.90.550.10">
    <property type="entry name" value="Spore Coat Polysaccharide Biosynthesis Protein SpsA, Chain A"/>
    <property type="match status" value="1"/>
</dbReference>
<evidence type="ECO:0000256" key="2">
    <source>
        <dbReference type="ARBA" id="ARBA00022676"/>
    </source>
</evidence>
<evidence type="ECO:0000256" key="8">
    <source>
        <dbReference type="SAM" id="Phobius"/>
    </source>
</evidence>
<keyword evidence="5 8" id="KW-1133">Transmembrane helix</keyword>
<comment type="subcellular location">
    <subcellularLocation>
        <location evidence="1">Membrane</location>
    </subcellularLocation>
</comment>
<dbReference type="PANTHER" id="PTHR47844:SF1">
    <property type="entry name" value="EXOSTOSIN-LIKE 2"/>
    <property type="match status" value="1"/>
</dbReference>
<dbReference type="InterPro" id="IPR029044">
    <property type="entry name" value="Nucleotide-diphossugar_trans"/>
</dbReference>
<dbReference type="Pfam" id="PF13641">
    <property type="entry name" value="Glyco_tranf_2_3"/>
    <property type="match status" value="1"/>
</dbReference>
<dbReference type="SUPFAM" id="SSF53448">
    <property type="entry name" value="Nucleotide-diphospho-sugar transferases"/>
    <property type="match status" value="1"/>
</dbReference>
<feature type="transmembrane region" description="Helical" evidence="8">
    <location>
        <begin position="6"/>
        <end position="24"/>
    </location>
</feature>
<keyword evidence="3 9" id="KW-0808">Transferase</keyword>
<dbReference type="InterPro" id="IPR052427">
    <property type="entry name" value="Glycosyltrans_GT2/GT47"/>
</dbReference>
<proteinExistence type="predicted"/>
<keyword evidence="7" id="KW-0325">Glycoprotein</keyword>
<keyword evidence="10" id="KW-1185">Reference proteome</keyword>
<dbReference type="AlphaFoldDB" id="A0A6G1H5X1"/>
<evidence type="ECO:0000256" key="7">
    <source>
        <dbReference type="ARBA" id="ARBA00023180"/>
    </source>
</evidence>
<protein>
    <submittedName>
        <fullName evidence="9">Glycosyltransferase family 2 protein</fullName>
    </submittedName>
</protein>
<evidence type="ECO:0000256" key="5">
    <source>
        <dbReference type="ARBA" id="ARBA00022989"/>
    </source>
</evidence>
<name>A0A6G1H5X1_9PEZI</name>
<feature type="transmembrane region" description="Helical" evidence="8">
    <location>
        <begin position="338"/>
        <end position="356"/>
    </location>
</feature>
<dbReference type="Proteomes" id="UP000800041">
    <property type="component" value="Unassembled WGS sequence"/>
</dbReference>
<evidence type="ECO:0000256" key="6">
    <source>
        <dbReference type="ARBA" id="ARBA00023136"/>
    </source>
</evidence>
<keyword evidence="2" id="KW-0328">Glycosyltransferase</keyword>
<evidence type="ECO:0000256" key="1">
    <source>
        <dbReference type="ARBA" id="ARBA00004370"/>
    </source>
</evidence>
<reference evidence="9" key="1">
    <citation type="journal article" date="2020" name="Stud. Mycol.">
        <title>101 Dothideomycetes genomes: a test case for predicting lifestyles and emergence of pathogens.</title>
        <authorList>
            <person name="Haridas S."/>
            <person name="Albert R."/>
            <person name="Binder M."/>
            <person name="Bloem J."/>
            <person name="Labutti K."/>
            <person name="Salamov A."/>
            <person name="Andreopoulos B."/>
            <person name="Baker S."/>
            <person name="Barry K."/>
            <person name="Bills G."/>
            <person name="Bluhm B."/>
            <person name="Cannon C."/>
            <person name="Castanera R."/>
            <person name="Culley D."/>
            <person name="Daum C."/>
            <person name="Ezra D."/>
            <person name="Gonzalez J."/>
            <person name="Henrissat B."/>
            <person name="Kuo A."/>
            <person name="Liang C."/>
            <person name="Lipzen A."/>
            <person name="Lutzoni F."/>
            <person name="Magnuson J."/>
            <person name="Mondo S."/>
            <person name="Nolan M."/>
            <person name="Ohm R."/>
            <person name="Pangilinan J."/>
            <person name="Park H.-J."/>
            <person name="Ramirez L."/>
            <person name="Alfaro M."/>
            <person name="Sun H."/>
            <person name="Tritt A."/>
            <person name="Yoshinaga Y."/>
            <person name="Zwiers L.-H."/>
            <person name="Turgeon B."/>
            <person name="Goodwin S."/>
            <person name="Spatafora J."/>
            <person name="Crous P."/>
            <person name="Grigoriev I."/>
        </authorList>
    </citation>
    <scope>NUCLEOTIDE SEQUENCE</scope>
    <source>
        <strain evidence="9">CBS 113979</strain>
    </source>
</reference>
<dbReference type="PANTHER" id="PTHR47844">
    <property type="entry name" value="SYNTHASE CPS1, PUTATIVE (AFU_ORTHOLOGUE AFUA_7G02500)-RELATED"/>
    <property type="match status" value="1"/>
</dbReference>
<feature type="transmembrane region" description="Helical" evidence="8">
    <location>
        <begin position="376"/>
        <end position="396"/>
    </location>
</feature>
<evidence type="ECO:0000256" key="3">
    <source>
        <dbReference type="ARBA" id="ARBA00022679"/>
    </source>
</evidence>
<evidence type="ECO:0000313" key="9">
    <source>
        <dbReference type="EMBL" id="KAF1988555.1"/>
    </source>
</evidence>
<evidence type="ECO:0000256" key="4">
    <source>
        <dbReference type="ARBA" id="ARBA00022692"/>
    </source>
</evidence>
<keyword evidence="4 8" id="KW-0812">Transmembrane</keyword>
<organism evidence="9 10">
    <name type="scientific">Aulographum hederae CBS 113979</name>
    <dbReference type="NCBI Taxonomy" id="1176131"/>
    <lineage>
        <taxon>Eukaryota</taxon>
        <taxon>Fungi</taxon>
        <taxon>Dikarya</taxon>
        <taxon>Ascomycota</taxon>
        <taxon>Pezizomycotina</taxon>
        <taxon>Dothideomycetes</taxon>
        <taxon>Pleosporomycetidae</taxon>
        <taxon>Aulographales</taxon>
        <taxon>Aulographaceae</taxon>
    </lineage>
</organism>
<evidence type="ECO:0000313" key="10">
    <source>
        <dbReference type="Proteomes" id="UP000800041"/>
    </source>
</evidence>
<dbReference type="GO" id="GO:0016757">
    <property type="term" value="F:glycosyltransferase activity"/>
    <property type="evidence" value="ECO:0007669"/>
    <property type="project" value="UniProtKB-KW"/>
</dbReference>